<proteinExistence type="predicted"/>
<dbReference type="CDD" id="cd02440">
    <property type="entry name" value="AdoMet_MTases"/>
    <property type="match status" value="1"/>
</dbReference>
<dbReference type="EMBL" id="JAQIZZ010000008">
    <property type="protein sequence ID" value="KAJ5524250.1"/>
    <property type="molecule type" value="Genomic_DNA"/>
</dbReference>
<dbReference type="Gene3D" id="3.40.50.150">
    <property type="entry name" value="Vaccinia Virus protein VP39"/>
    <property type="match status" value="1"/>
</dbReference>
<keyword evidence="2" id="KW-1185">Reference proteome</keyword>
<dbReference type="PANTHER" id="PTHR45036:SF1">
    <property type="entry name" value="METHYLTRANSFERASE LIKE 7A"/>
    <property type="match status" value="1"/>
</dbReference>
<comment type="caution">
    <text evidence="1">The sequence shown here is derived from an EMBL/GenBank/DDBJ whole genome shotgun (WGS) entry which is preliminary data.</text>
</comment>
<name>A0AAD6CKF6_9EURO</name>
<dbReference type="Proteomes" id="UP001220324">
    <property type="component" value="Unassembled WGS sequence"/>
</dbReference>
<dbReference type="PANTHER" id="PTHR45036">
    <property type="entry name" value="METHYLTRANSFERASE LIKE 7B"/>
    <property type="match status" value="1"/>
</dbReference>
<reference evidence="1 2" key="1">
    <citation type="journal article" date="2023" name="IMA Fungus">
        <title>Comparative genomic study of the Penicillium genus elucidates a diverse pangenome and 15 lateral gene transfer events.</title>
        <authorList>
            <person name="Petersen C."/>
            <person name="Sorensen T."/>
            <person name="Nielsen M.R."/>
            <person name="Sondergaard T.E."/>
            <person name="Sorensen J.L."/>
            <person name="Fitzpatrick D.A."/>
            <person name="Frisvad J.C."/>
            <person name="Nielsen K.L."/>
        </authorList>
    </citation>
    <scope>NUCLEOTIDE SEQUENCE [LARGE SCALE GENOMIC DNA]</scope>
    <source>
        <strain evidence="1 2">IBT 35679</strain>
    </source>
</reference>
<dbReference type="AlphaFoldDB" id="A0AAD6CKF6"/>
<gene>
    <name evidence="1" type="ORF">N7494_010900</name>
</gene>
<evidence type="ECO:0008006" key="3">
    <source>
        <dbReference type="Google" id="ProtNLM"/>
    </source>
</evidence>
<sequence length="295" mass="32247">MSNQAPPPVGQQLASLLEPAQLMLWAMSHYLRVCKEAVFTRGQVFAPIFQTTRLRDEAFGKFWVEFSAPRGDPNAEPVGSSALIPPILKTSRGVVLDIGPGTGTQMPLLRSNDITALYGAEPCIGLHSQLRAKAISEGVSEKYHILPCGVSGKDLLPALRNAETGVTEAYDSNPKMGIFDTILCVRVLCSIPDMEKTTKELYGLLKPGGRLLITEHVVNNWAAPKGSILARLAQAAYMLLGWWFFIGDCCLDRDTEAALRKAADVHGGWESVDLERSFEWSAMPYLSGILTKKSN</sequence>
<dbReference type="Pfam" id="PF13489">
    <property type="entry name" value="Methyltransf_23"/>
    <property type="match status" value="1"/>
</dbReference>
<dbReference type="InterPro" id="IPR029063">
    <property type="entry name" value="SAM-dependent_MTases_sf"/>
</dbReference>
<accession>A0AAD6CKF6</accession>
<evidence type="ECO:0000313" key="1">
    <source>
        <dbReference type="EMBL" id="KAJ5524250.1"/>
    </source>
</evidence>
<dbReference type="SUPFAM" id="SSF53335">
    <property type="entry name" value="S-adenosyl-L-methionine-dependent methyltransferases"/>
    <property type="match status" value="1"/>
</dbReference>
<evidence type="ECO:0000313" key="2">
    <source>
        <dbReference type="Proteomes" id="UP001220324"/>
    </source>
</evidence>
<dbReference type="InterPro" id="IPR052356">
    <property type="entry name" value="Thiol_S-MT"/>
</dbReference>
<organism evidence="1 2">
    <name type="scientific">Penicillium frequentans</name>
    <dbReference type="NCBI Taxonomy" id="3151616"/>
    <lineage>
        <taxon>Eukaryota</taxon>
        <taxon>Fungi</taxon>
        <taxon>Dikarya</taxon>
        <taxon>Ascomycota</taxon>
        <taxon>Pezizomycotina</taxon>
        <taxon>Eurotiomycetes</taxon>
        <taxon>Eurotiomycetidae</taxon>
        <taxon>Eurotiales</taxon>
        <taxon>Aspergillaceae</taxon>
        <taxon>Penicillium</taxon>
    </lineage>
</organism>
<protein>
    <recommendedName>
        <fullName evidence="3">Methyltransferase-like protein 7B</fullName>
    </recommendedName>
</protein>